<dbReference type="InterPro" id="IPR049299">
    <property type="entry name" value="Thio2_N"/>
</dbReference>
<comment type="similarity">
    <text evidence="1">Belongs to the thioredoxin family.</text>
</comment>
<evidence type="ECO:0000256" key="3">
    <source>
        <dbReference type="ARBA" id="ARBA00022723"/>
    </source>
</evidence>
<dbReference type="RefSeq" id="WP_290259761.1">
    <property type="nucleotide sequence ID" value="NZ_JAUFQG010000004.1"/>
</dbReference>
<keyword evidence="5" id="KW-1015">Disulfide bond</keyword>
<dbReference type="Proteomes" id="UP001595840">
    <property type="component" value="Unassembled WGS sequence"/>
</dbReference>
<keyword evidence="2" id="KW-0813">Transport</keyword>
<dbReference type="NCBIfam" id="NF008229">
    <property type="entry name" value="PRK10996.1"/>
    <property type="match status" value="1"/>
</dbReference>
<proteinExistence type="inferred from homology"/>
<dbReference type="InterPro" id="IPR036249">
    <property type="entry name" value="Thioredoxin-like_sf"/>
</dbReference>
<evidence type="ECO:0000313" key="9">
    <source>
        <dbReference type="EMBL" id="MFC4361400.1"/>
    </source>
</evidence>
<reference evidence="10" key="1">
    <citation type="journal article" date="2019" name="Int. J. Syst. Evol. Microbiol.">
        <title>The Global Catalogue of Microorganisms (GCM) 10K type strain sequencing project: providing services to taxonomists for standard genome sequencing and annotation.</title>
        <authorList>
            <consortium name="The Broad Institute Genomics Platform"/>
            <consortium name="The Broad Institute Genome Sequencing Center for Infectious Disease"/>
            <person name="Wu L."/>
            <person name="Ma J."/>
        </authorList>
    </citation>
    <scope>NUCLEOTIDE SEQUENCE [LARGE SCALE GENOMIC DNA]</scope>
    <source>
        <strain evidence="10">CECT 8570</strain>
    </source>
</reference>
<evidence type="ECO:0000256" key="5">
    <source>
        <dbReference type="ARBA" id="ARBA00023157"/>
    </source>
</evidence>
<name>A0ABV8V0F9_9GAMM</name>
<evidence type="ECO:0000256" key="7">
    <source>
        <dbReference type="NCBIfam" id="TIGR01068"/>
    </source>
</evidence>
<dbReference type="PRINTS" id="PR00421">
    <property type="entry name" value="THIOREDOXIN"/>
</dbReference>
<feature type="domain" description="Thioredoxin" evidence="8">
    <location>
        <begin position="9"/>
        <end position="145"/>
    </location>
</feature>
<keyword evidence="3" id="KW-0479">Metal-binding</keyword>
<dbReference type="SUPFAM" id="SSF52833">
    <property type="entry name" value="Thioredoxin-like"/>
    <property type="match status" value="1"/>
</dbReference>
<evidence type="ECO:0000256" key="6">
    <source>
        <dbReference type="ARBA" id="ARBA00023284"/>
    </source>
</evidence>
<dbReference type="Pfam" id="PF21352">
    <property type="entry name" value="Zn_ribbon_Thio2"/>
    <property type="match status" value="1"/>
</dbReference>
<dbReference type="PANTHER" id="PTHR45663:SF40">
    <property type="entry name" value="THIOREDOXIN 2"/>
    <property type="match status" value="1"/>
</dbReference>
<evidence type="ECO:0000256" key="2">
    <source>
        <dbReference type="ARBA" id="ARBA00022448"/>
    </source>
</evidence>
<keyword evidence="6" id="KW-0676">Redox-active center</keyword>
<keyword evidence="4" id="KW-0249">Electron transport</keyword>
<dbReference type="Gene3D" id="2.30.30.380">
    <property type="entry name" value="Zn-finger domain of Sec23/24"/>
    <property type="match status" value="1"/>
</dbReference>
<dbReference type="InterPro" id="IPR005746">
    <property type="entry name" value="Thioredoxin"/>
</dbReference>
<dbReference type="PROSITE" id="PS51352">
    <property type="entry name" value="THIOREDOXIN_2"/>
    <property type="match status" value="1"/>
</dbReference>
<evidence type="ECO:0000259" key="8">
    <source>
        <dbReference type="PROSITE" id="PS51352"/>
    </source>
</evidence>
<dbReference type="Gene3D" id="3.40.30.10">
    <property type="entry name" value="Glutaredoxin"/>
    <property type="match status" value="1"/>
</dbReference>
<protein>
    <recommendedName>
        <fullName evidence="7">Thioredoxin</fullName>
    </recommendedName>
</protein>
<gene>
    <name evidence="9" type="primary">trxC</name>
    <name evidence="9" type="ORF">ACFOX3_03750</name>
</gene>
<organism evidence="9 10">
    <name type="scientific">Simiduia curdlanivorans</name>
    <dbReference type="NCBI Taxonomy" id="1492769"/>
    <lineage>
        <taxon>Bacteria</taxon>
        <taxon>Pseudomonadati</taxon>
        <taxon>Pseudomonadota</taxon>
        <taxon>Gammaproteobacteria</taxon>
        <taxon>Cellvibrionales</taxon>
        <taxon>Cellvibrionaceae</taxon>
        <taxon>Simiduia</taxon>
    </lineage>
</organism>
<evidence type="ECO:0000256" key="4">
    <source>
        <dbReference type="ARBA" id="ARBA00022982"/>
    </source>
</evidence>
<dbReference type="PROSITE" id="PS00194">
    <property type="entry name" value="THIOREDOXIN_1"/>
    <property type="match status" value="1"/>
</dbReference>
<dbReference type="NCBIfam" id="TIGR01068">
    <property type="entry name" value="thioredoxin"/>
    <property type="match status" value="1"/>
</dbReference>
<dbReference type="CDD" id="cd02947">
    <property type="entry name" value="TRX_family"/>
    <property type="match status" value="1"/>
</dbReference>
<sequence>MTDKIRLVCPDCETINQFQAARLSEKPVCAKCKKPLMQARPIAVTESGLARHLGNSGVPVLVDFWAPWCGPCVSFAPIYAEFAQSAEPRIRCLKVDTEAQQAAGARYGIRSIPTLMLFKGGKEVARLSGALPLPQLQQWVAQHLSA</sequence>
<keyword evidence="10" id="KW-1185">Reference proteome</keyword>
<comment type="caution">
    <text evidence="9">The sequence shown here is derived from an EMBL/GenBank/DDBJ whole genome shotgun (WGS) entry which is preliminary data.</text>
</comment>
<dbReference type="PANTHER" id="PTHR45663">
    <property type="entry name" value="GEO12009P1"/>
    <property type="match status" value="1"/>
</dbReference>
<evidence type="ECO:0000256" key="1">
    <source>
        <dbReference type="ARBA" id="ARBA00008987"/>
    </source>
</evidence>
<accession>A0ABV8V0F9</accession>
<evidence type="ECO:0000313" key="10">
    <source>
        <dbReference type="Proteomes" id="UP001595840"/>
    </source>
</evidence>
<dbReference type="Pfam" id="PF00085">
    <property type="entry name" value="Thioredoxin"/>
    <property type="match status" value="1"/>
</dbReference>
<dbReference type="InterPro" id="IPR013766">
    <property type="entry name" value="Thioredoxin_domain"/>
</dbReference>
<dbReference type="InterPro" id="IPR017937">
    <property type="entry name" value="Thioredoxin_CS"/>
</dbReference>
<dbReference type="EMBL" id="JBHSCX010000003">
    <property type="protein sequence ID" value="MFC4361400.1"/>
    <property type="molecule type" value="Genomic_DNA"/>
</dbReference>